<evidence type="ECO:0000259" key="7">
    <source>
        <dbReference type="PROSITE" id="PS51857"/>
    </source>
</evidence>
<accession>A0ABS4GDT6</accession>
<evidence type="ECO:0000256" key="4">
    <source>
        <dbReference type="ARBA" id="ARBA00023125"/>
    </source>
</evidence>
<dbReference type="RefSeq" id="WP_209511587.1">
    <property type="nucleotide sequence ID" value="NZ_JAGGKS010000004.1"/>
</dbReference>
<proteinExistence type="predicted"/>
<evidence type="ECO:0000256" key="6">
    <source>
        <dbReference type="ARBA" id="ARBA00023163"/>
    </source>
</evidence>
<dbReference type="SUPFAM" id="SSF50249">
    <property type="entry name" value="Nucleic acid-binding proteins"/>
    <property type="match status" value="1"/>
</dbReference>
<feature type="domain" description="CSD" evidence="7">
    <location>
        <begin position="6"/>
        <end position="72"/>
    </location>
</feature>
<dbReference type="PANTHER" id="PTHR46565">
    <property type="entry name" value="COLD SHOCK DOMAIN PROTEIN 2"/>
    <property type="match status" value="1"/>
</dbReference>
<reference evidence="8 9" key="1">
    <citation type="submission" date="2021-03" db="EMBL/GenBank/DDBJ databases">
        <title>Genomic Encyclopedia of Type Strains, Phase IV (KMG-IV): sequencing the most valuable type-strain genomes for metagenomic binning, comparative biology and taxonomic classification.</title>
        <authorList>
            <person name="Goeker M."/>
        </authorList>
    </citation>
    <scope>NUCLEOTIDE SEQUENCE [LARGE SCALE GENOMIC DNA]</scope>
    <source>
        <strain evidence="8 9">DSM 24004</strain>
    </source>
</reference>
<gene>
    <name evidence="8" type="ORF">J2Z76_001709</name>
</gene>
<dbReference type="EMBL" id="JAGGKS010000004">
    <property type="protein sequence ID" value="MBP1925848.1"/>
    <property type="molecule type" value="Genomic_DNA"/>
</dbReference>
<evidence type="ECO:0000256" key="5">
    <source>
        <dbReference type="ARBA" id="ARBA00023159"/>
    </source>
</evidence>
<dbReference type="InterPro" id="IPR002059">
    <property type="entry name" value="CSP_DNA-bd"/>
</dbReference>
<dbReference type="PANTHER" id="PTHR46565:SF20">
    <property type="entry name" value="COLD SHOCK DOMAIN-CONTAINING PROTEIN 4"/>
    <property type="match status" value="1"/>
</dbReference>
<evidence type="ECO:0000313" key="8">
    <source>
        <dbReference type="EMBL" id="MBP1925848.1"/>
    </source>
</evidence>
<keyword evidence="3" id="KW-0805">Transcription regulation</keyword>
<evidence type="ECO:0000256" key="1">
    <source>
        <dbReference type="ARBA" id="ARBA00004496"/>
    </source>
</evidence>
<keyword evidence="4" id="KW-0238">DNA-binding</keyword>
<protein>
    <submittedName>
        <fullName evidence="8">Cold shock CspA family protein</fullName>
    </submittedName>
</protein>
<keyword evidence="5" id="KW-0010">Activator</keyword>
<dbReference type="Proteomes" id="UP001519342">
    <property type="component" value="Unassembled WGS sequence"/>
</dbReference>
<dbReference type="PIRSF" id="PIRSF002599">
    <property type="entry name" value="Cold_shock_A"/>
    <property type="match status" value="1"/>
</dbReference>
<comment type="subcellular location">
    <subcellularLocation>
        <location evidence="1">Cytoplasm</location>
    </subcellularLocation>
</comment>
<evidence type="ECO:0000256" key="2">
    <source>
        <dbReference type="ARBA" id="ARBA00022490"/>
    </source>
</evidence>
<dbReference type="InterPro" id="IPR012340">
    <property type="entry name" value="NA-bd_OB-fold"/>
</dbReference>
<keyword evidence="6" id="KW-0804">Transcription</keyword>
<name>A0ABS4GDT6_9FIRM</name>
<comment type="caution">
    <text evidence="8">The sequence shown here is derived from an EMBL/GenBank/DDBJ whole genome shotgun (WGS) entry which is preliminary data.</text>
</comment>
<sequence length="77" mass="8692">MSCEDIKTGTIKCVLKEKNFGFIKPDDSENDIFFHENQVVDPGFEDLKKGMSVNYLIGIDNRKRPMATSVVAIPDKL</sequence>
<evidence type="ECO:0000256" key="3">
    <source>
        <dbReference type="ARBA" id="ARBA00023015"/>
    </source>
</evidence>
<dbReference type="InterPro" id="IPR011129">
    <property type="entry name" value="CSD"/>
</dbReference>
<dbReference type="SMART" id="SM00357">
    <property type="entry name" value="CSP"/>
    <property type="match status" value="1"/>
</dbReference>
<organism evidence="8 9">
    <name type="scientific">Sedimentibacter acidaminivorans</name>
    <dbReference type="NCBI Taxonomy" id="913099"/>
    <lineage>
        <taxon>Bacteria</taxon>
        <taxon>Bacillati</taxon>
        <taxon>Bacillota</taxon>
        <taxon>Tissierellia</taxon>
        <taxon>Sedimentibacter</taxon>
    </lineage>
</organism>
<dbReference type="CDD" id="cd04458">
    <property type="entry name" value="CSP_CDS"/>
    <property type="match status" value="1"/>
</dbReference>
<keyword evidence="9" id="KW-1185">Reference proteome</keyword>
<dbReference type="Gene3D" id="2.40.50.140">
    <property type="entry name" value="Nucleic acid-binding proteins"/>
    <property type="match status" value="1"/>
</dbReference>
<evidence type="ECO:0000313" key="9">
    <source>
        <dbReference type="Proteomes" id="UP001519342"/>
    </source>
</evidence>
<dbReference type="InterPro" id="IPR012156">
    <property type="entry name" value="Cold_shock_CspA"/>
</dbReference>
<dbReference type="PROSITE" id="PS51857">
    <property type="entry name" value="CSD_2"/>
    <property type="match status" value="1"/>
</dbReference>
<dbReference type="Pfam" id="PF00313">
    <property type="entry name" value="CSD"/>
    <property type="match status" value="1"/>
</dbReference>
<keyword evidence="2" id="KW-0963">Cytoplasm</keyword>